<feature type="compositionally biased region" description="Low complexity" evidence="1">
    <location>
        <begin position="505"/>
        <end position="521"/>
    </location>
</feature>
<dbReference type="GO" id="GO:0006606">
    <property type="term" value="P:protein import into nucleus"/>
    <property type="evidence" value="ECO:0007669"/>
    <property type="project" value="TreeGrafter"/>
</dbReference>
<dbReference type="GO" id="GO:0005643">
    <property type="term" value="C:nuclear pore"/>
    <property type="evidence" value="ECO:0007669"/>
    <property type="project" value="UniProtKB-ARBA"/>
</dbReference>
<dbReference type="GO" id="GO:0006405">
    <property type="term" value="P:RNA export from nucleus"/>
    <property type="evidence" value="ECO:0007669"/>
    <property type="project" value="TreeGrafter"/>
</dbReference>
<feature type="compositionally biased region" description="Polar residues" evidence="1">
    <location>
        <begin position="1315"/>
        <end position="1324"/>
    </location>
</feature>
<protein>
    <submittedName>
        <fullName evidence="3">Nuclear pore complex protein Nup214</fullName>
    </submittedName>
</protein>
<feature type="compositionally biased region" description="Low complexity" evidence="1">
    <location>
        <begin position="1731"/>
        <end position="1765"/>
    </location>
</feature>
<reference evidence="3" key="1">
    <citation type="submission" date="2025-08" db="UniProtKB">
        <authorList>
            <consortium name="RefSeq"/>
        </authorList>
    </citation>
    <scope>IDENTIFICATION</scope>
    <source>
        <tissue evidence="3">Whole larval tissue</tissue>
    </source>
</reference>
<dbReference type="GO" id="GO:0008139">
    <property type="term" value="F:nuclear localization sequence binding"/>
    <property type="evidence" value="ECO:0007669"/>
    <property type="project" value="TreeGrafter"/>
</dbReference>
<feature type="compositionally biased region" description="Polar residues" evidence="1">
    <location>
        <begin position="470"/>
        <end position="482"/>
    </location>
</feature>
<dbReference type="GO" id="GO:0017056">
    <property type="term" value="F:structural constituent of nuclear pore"/>
    <property type="evidence" value="ECO:0007669"/>
    <property type="project" value="TreeGrafter"/>
</dbReference>
<organism evidence="2 3">
    <name type="scientific">Spodoptera frugiperda</name>
    <name type="common">Fall armyworm</name>
    <dbReference type="NCBI Taxonomy" id="7108"/>
    <lineage>
        <taxon>Eukaryota</taxon>
        <taxon>Metazoa</taxon>
        <taxon>Ecdysozoa</taxon>
        <taxon>Arthropoda</taxon>
        <taxon>Hexapoda</taxon>
        <taxon>Insecta</taxon>
        <taxon>Pterygota</taxon>
        <taxon>Neoptera</taxon>
        <taxon>Endopterygota</taxon>
        <taxon>Lepidoptera</taxon>
        <taxon>Glossata</taxon>
        <taxon>Ditrysia</taxon>
        <taxon>Noctuoidea</taxon>
        <taxon>Noctuidae</taxon>
        <taxon>Amphipyrinae</taxon>
        <taxon>Spodoptera</taxon>
    </lineage>
</organism>
<gene>
    <name evidence="3" type="primary">LOC118264359</name>
</gene>
<dbReference type="CTD" id="8021"/>
<evidence type="ECO:0000313" key="2">
    <source>
        <dbReference type="Proteomes" id="UP000829999"/>
    </source>
</evidence>
<dbReference type="RefSeq" id="XP_050560997.1">
    <property type="nucleotide sequence ID" value="XM_050705040.1"/>
</dbReference>
<feature type="compositionally biased region" description="Low complexity" evidence="1">
    <location>
        <begin position="906"/>
        <end position="915"/>
    </location>
</feature>
<feature type="compositionally biased region" description="Low complexity" evidence="1">
    <location>
        <begin position="1238"/>
        <end position="1256"/>
    </location>
</feature>
<feature type="compositionally biased region" description="Low complexity" evidence="1">
    <location>
        <begin position="1325"/>
        <end position="1337"/>
    </location>
</feature>
<feature type="compositionally biased region" description="Polar residues" evidence="1">
    <location>
        <begin position="1062"/>
        <end position="1081"/>
    </location>
</feature>
<accession>A0A9R0E7Z1</accession>
<feature type="compositionally biased region" description="Basic and acidic residues" evidence="1">
    <location>
        <begin position="1092"/>
        <end position="1111"/>
    </location>
</feature>
<dbReference type="PANTHER" id="PTHR23193">
    <property type="entry name" value="NUCLEAR PORE COMPLEX PROTEIN NUP"/>
    <property type="match status" value="1"/>
</dbReference>
<dbReference type="InterPro" id="IPR025574">
    <property type="entry name" value="Nucleoporin_FG_rpt"/>
</dbReference>
<feature type="compositionally biased region" description="Polar residues" evidence="1">
    <location>
        <begin position="1225"/>
        <end position="1237"/>
    </location>
</feature>
<feature type="region of interest" description="Disordered" evidence="1">
    <location>
        <begin position="893"/>
        <end position="923"/>
    </location>
</feature>
<feature type="compositionally biased region" description="Polar residues" evidence="1">
    <location>
        <begin position="1137"/>
        <end position="1147"/>
    </location>
</feature>
<proteinExistence type="predicted"/>
<dbReference type="InterPro" id="IPR015943">
    <property type="entry name" value="WD40/YVTN_repeat-like_dom_sf"/>
</dbReference>
<feature type="compositionally biased region" description="Gly residues" evidence="1">
    <location>
        <begin position="1766"/>
        <end position="1775"/>
    </location>
</feature>
<dbReference type="Proteomes" id="UP000829999">
    <property type="component" value="Chromosome 26"/>
</dbReference>
<dbReference type="Gene3D" id="2.130.10.10">
    <property type="entry name" value="YVTN repeat-like/Quinoprotein amine dehydrogenase"/>
    <property type="match status" value="1"/>
</dbReference>
<feature type="compositionally biased region" description="Low complexity" evidence="1">
    <location>
        <begin position="1185"/>
        <end position="1224"/>
    </location>
</feature>
<dbReference type="PANTHER" id="PTHR23193:SF46">
    <property type="entry name" value="NUCLEAR PORE COMPLEX PROTEIN NUP214"/>
    <property type="match status" value="1"/>
</dbReference>
<sequence>MEVVFGPNSVDEPNLQYKLQRKIKVFNTTDPLPNRGYNLVTCASKYGIVFIASPDGHLTVYHLQQLIDKECEPQHTTVKLQEKPTHIATSCDQELLAVTGGQLLCIFKVTDFQNPNVSPALTVRCDVNQSTFVSALQWNPCIPDTIAIAFYDGTLLVSQVSTSQVKKAASKARCLCWSPKGKQFVTGNSDGTLTQYKPDLTPAKTIPAPNLFENAPVETLAVYWISTFQFAAVYKNATDNSRPAVTIINTPKAGQPSCQNYEDICYSMGSNRPWYYYLQGLAQWNIIMSASSNGMEIATLGSADGTNWVQWCQIDEARPELPLTDKKQENYPVGVCIDTCATHQIQWDETNLLPHMPLLHVVSQTGLLSVFNVISLNKQAAQVCSPPQQLVLPAAAMTSVIPGEAPQAAPAPAPAPAPAAAAAPVAPAQPKPLLPQPTQMAPQPQSQPAPVPSQPAPQFSILNIPKPPSYAQSQSQLFSTTGAAPVQTMPKPAPVDVKPTPAPQPTAQAAAPQTQAAAPKPQPAVAQENAALKAEQDKINEMKVNQELKNMLVKEVNDFQMELYKFMVKTKETQARLQRDIDSINASFNYTSQDAEQLRKECSSDELRNAIVQLKLELVRACAVVAEARTHAESKDSYQWTKADPLTTKRVASVKKLAYYVQNQLEQAQKSLDFKWNETAAKDPQFNKPGQRMIRPILDDVYQPLVKQQEILSRQQAVLRTLRNTLNECDVTPMFKSTSLLRSTPFRNKDPLSKLTKNILNMSIDNDSKKKEPLLSSQKLDALRDMLSNHKTVKIKPVNVEVRQHLATMRMNYEKSMKEKVQPIKTEVLSPQPDVKPQVKPVQQQLFMPKVEPKIEPKQEAFKPAPLNVPSFTPVGGVKPTIPGLTNVARTLFTDEPKPEPPKPQPQLAQPKPAASAFAFSNTPASAETRSVLKDLLQNKQANKNESNNLFMGQKICSPTSFSLTTTAATSTPAPTPAFTSKPIADINNMFSKFQPPTLAQDNKQTASVPKTQPLVAEPKLPPQTAEPKPFSQKPESTSIFASPKSSETGEPETDSKPAVVKSSTINKPLTNLFQLKTSTPAPSPIVPDVIKTTKDVKTDGKPAEKEKSKENVPQNVENKAAPKPASENKETPKPLTAQTGNRTSIFGSAPQAVATSTPLTSQNEPQKSVESKTDSFKAPEKPVSSSNASSIFGSANVVAPTETKSQTSVTSTQQTSKSDTPTSGSGSTASKPTLNISAASSTPSAASVFGAAVASQPKPSTPTSIFATGATPSPTPASVFGTSSQGSIFGSTSPTSTTTAPVFGSTAQSVFGSANSTTKPSVFSTPTSTEAPSSPQSVFGSAAAATTQAGSVFTSSFTPSPVFGSTATTTAAPTSPSSVFGSSTTQSVFGSTLTTQASATTTTQSVFGTTTATTQSSMFGTAASNAASAFTSTATPSSGAQSIFGAAASTTAQSVFGGQGTSVFGSAPPNKTVFGTTTTQASVFGAATATTQSSVFGSPTPSTQASVFGSAPTTQASVFGSPPTTQSSVFGSAPTTQASVFGSAPTTQASVFGSAPTSQASVFGTTPTTQASVFGSTPTTQASVFGAQPTTTAQGSLFGGGEANLFAAASISTTSAPSQTSGGSIFGGGASTGSVFGGGGNTNVFGGKAAFGQSNSTAAAIFGGGGATSFGEQKPATNFWSGGNSGGGFGSTGFGQQATTQASSIFGNTTGGSFSTPSPAGQAFGSPQTPAFGSPQQQAAPAFGGSPGFGAKPVFGQPSGFGSPPSGGGFGSSFGGFNKSPSGGFGAPAAFGGGATFGGSPAFGSTSPGKMFGAAQPTGFGQPTQSNATFESLATQNTLTFGNLAQQAQAPQPQAPSFNTSPSFTGWRG</sequence>
<keyword evidence="2" id="KW-1185">Reference proteome</keyword>
<evidence type="ECO:0000256" key="1">
    <source>
        <dbReference type="SAM" id="MobiDB-lite"/>
    </source>
</evidence>
<feature type="compositionally biased region" description="Low complexity" evidence="1">
    <location>
        <begin position="1846"/>
        <end position="1857"/>
    </location>
</feature>
<feature type="region of interest" description="Disordered" evidence="1">
    <location>
        <begin position="1315"/>
        <end position="1337"/>
    </location>
</feature>
<dbReference type="InterPro" id="IPR026054">
    <property type="entry name" value="Nucleoporin"/>
</dbReference>
<feature type="region of interest" description="Disordered" evidence="1">
    <location>
        <begin position="1015"/>
        <end position="1271"/>
    </location>
</feature>
<feature type="compositionally biased region" description="Basic and acidic residues" evidence="1">
    <location>
        <begin position="1168"/>
        <end position="1181"/>
    </location>
</feature>
<feature type="compositionally biased region" description="Polar residues" evidence="1">
    <location>
        <begin position="1258"/>
        <end position="1271"/>
    </location>
</feature>
<feature type="compositionally biased region" description="Pro residues" evidence="1">
    <location>
        <begin position="445"/>
        <end position="455"/>
    </location>
</feature>
<evidence type="ECO:0000313" key="3">
    <source>
        <dbReference type="RefSeq" id="XP_050560997.1"/>
    </source>
</evidence>
<feature type="compositionally biased region" description="Polar residues" evidence="1">
    <location>
        <begin position="1709"/>
        <end position="1730"/>
    </location>
</feature>
<feature type="region of interest" description="Disordered" evidence="1">
    <location>
        <begin position="1845"/>
        <end position="1870"/>
    </location>
</feature>
<dbReference type="OrthoDB" id="248320at2759"/>
<feature type="compositionally biased region" description="Polar residues" evidence="1">
    <location>
        <begin position="1154"/>
        <end position="1167"/>
    </location>
</feature>
<feature type="region of interest" description="Disordered" evidence="1">
    <location>
        <begin position="404"/>
        <end position="521"/>
    </location>
</feature>
<dbReference type="SUPFAM" id="SSF117289">
    <property type="entry name" value="Nucleoporin domain"/>
    <property type="match status" value="1"/>
</dbReference>
<feature type="compositionally biased region" description="Polar residues" evidence="1">
    <location>
        <begin position="1034"/>
        <end position="1049"/>
    </location>
</feature>
<dbReference type="Pfam" id="PF13634">
    <property type="entry name" value="Nucleoporin_FG"/>
    <property type="match status" value="4"/>
</dbReference>
<name>A0A9R0E7Z1_SPOFR</name>
<dbReference type="GeneID" id="118264359"/>
<feature type="compositionally biased region" description="Polar residues" evidence="1">
    <location>
        <begin position="1858"/>
        <end position="1870"/>
    </location>
</feature>
<feature type="region of interest" description="Disordered" evidence="1">
    <location>
        <begin position="1709"/>
        <end position="1776"/>
    </location>
</feature>